<keyword evidence="1" id="KW-0479">Metal-binding</keyword>
<dbReference type="EMBL" id="LAZR01000394">
    <property type="protein sequence ID" value="KKN70907.1"/>
    <property type="molecule type" value="Genomic_DNA"/>
</dbReference>
<dbReference type="PANTHER" id="PTHR38439:SF3">
    <property type="entry name" value="COPPER-RESISTANT CUPROPROTEIN COPI"/>
    <property type="match status" value="1"/>
</dbReference>
<proteinExistence type="predicted"/>
<gene>
    <name evidence="4" type="ORF">LCGC14_0425980</name>
</gene>
<reference evidence="4" key="1">
    <citation type="journal article" date="2015" name="Nature">
        <title>Complex archaea that bridge the gap between prokaryotes and eukaryotes.</title>
        <authorList>
            <person name="Spang A."/>
            <person name="Saw J.H."/>
            <person name="Jorgensen S.L."/>
            <person name="Zaremba-Niedzwiedzka K."/>
            <person name="Martijn J."/>
            <person name="Lind A.E."/>
            <person name="van Eijk R."/>
            <person name="Schleper C."/>
            <person name="Guy L."/>
            <person name="Ettema T.J."/>
        </authorList>
    </citation>
    <scope>NUCLEOTIDE SEQUENCE</scope>
</reference>
<protein>
    <recommendedName>
        <fullName evidence="3">EfeO-type cupredoxin-like domain-containing protein</fullName>
    </recommendedName>
</protein>
<dbReference type="Gene3D" id="2.60.40.420">
    <property type="entry name" value="Cupredoxins - blue copper proteins"/>
    <property type="match status" value="1"/>
</dbReference>
<keyword evidence="2" id="KW-0186">Copper</keyword>
<sequence>MKKILLSAGAGLLALVVVSGVEASAGHDQHTAAAPMGQAGKASEVTRTIEVSMHDNYFEPENLSVSDGETVRFEITNQGGLVHEFNIGTAAMHEGHQADMLMMVQHGVLKGDKLDRSMMEMDMGNGQTMKHDDPNSVLLEPGEQGEIIWTFAKTANLQFACNVPGHYQAGMQGEISVQ</sequence>
<evidence type="ECO:0000313" key="4">
    <source>
        <dbReference type="EMBL" id="KKN70907.1"/>
    </source>
</evidence>
<dbReference type="InterPro" id="IPR050845">
    <property type="entry name" value="Cu-binding_ET"/>
</dbReference>
<dbReference type="InterPro" id="IPR028096">
    <property type="entry name" value="EfeO_Cupredoxin"/>
</dbReference>
<feature type="domain" description="EfeO-type cupredoxin-like" evidence="3">
    <location>
        <begin position="39"/>
        <end position="89"/>
    </location>
</feature>
<organism evidence="4">
    <name type="scientific">marine sediment metagenome</name>
    <dbReference type="NCBI Taxonomy" id="412755"/>
    <lineage>
        <taxon>unclassified sequences</taxon>
        <taxon>metagenomes</taxon>
        <taxon>ecological metagenomes</taxon>
    </lineage>
</organism>
<name>A0A0F9T7I4_9ZZZZ</name>
<dbReference type="Pfam" id="PF13473">
    <property type="entry name" value="Cupredoxin_1"/>
    <property type="match status" value="1"/>
</dbReference>
<evidence type="ECO:0000259" key="3">
    <source>
        <dbReference type="Pfam" id="PF13473"/>
    </source>
</evidence>
<dbReference type="AlphaFoldDB" id="A0A0F9T7I4"/>
<dbReference type="PANTHER" id="PTHR38439">
    <property type="entry name" value="AURACYANIN-B"/>
    <property type="match status" value="1"/>
</dbReference>
<evidence type="ECO:0000256" key="1">
    <source>
        <dbReference type="ARBA" id="ARBA00022723"/>
    </source>
</evidence>
<dbReference type="GO" id="GO:0046872">
    <property type="term" value="F:metal ion binding"/>
    <property type="evidence" value="ECO:0007669"/>
    <property type="project" value="UniProtKB-KW"/>
</dbReference>
<dbReference type="SUPFAM" id="SSF49503">
    <property type="entry name" value="Cupredoxins"/>
    <property type="match status" value="1"/>
</dbReference>
<evidence type="ECO:0000256" key="2">
    <source>
        <dbReference type="ARBA" id="ARBA00023008"/>
    </source>
</evidence>
<accession>A0A0F9T7I4</accession>
<comment type="caution">
    <text evidence="4">The sequence shown here is derived from an EMBL/GenBank/DDBJ whole genome shotgun (WGS) entry which is preliminary data.</text>
</comment>
<dbReference type="InterPro" id="IPR008972">
    <property type="entry name" value="Cupredoxin"/>
</dbReference>